<accession>A0ABR0L187</accession>
<comment type="caution">
    <text evidence="1">The sequence shown here is derived from an EMBL/GenBank/DDBJ whole genome shotgun (WGS) entry which is preliminary data.</text>
</comment>
<dbReference type="EMBL" id="JAVRRR010000614">
    <property type="protein sequence ID" value="KAK5141281.1"/>
    <property type="molecule type" value="Genomic_DNA"/>
</dbReference>
<sequence>MGRCPSQGSDSTLLIKVMAGDEGVDSVRVPLEICLLTNADFHGDELWTLAPMSLAGEEEELDVAWYRVYGTNSSKSVFGGVGACALEKEMPPGFDSAMLTTVTFEEMSEHMGGAMYNSMILKSERGIVNTIMSRHSLAGPYGFMRMGMMLDNVRDDALVINSPNVPALSILNVTEEAKMLACSSAMTKLTKIIYQTGIDTSKHSVVSSKIAAVSTLLTDTGKSYRITGTNNDMKVVLMPTSDAHVNSYVYTSMKSTLKARHQAASDHLCARVHLYVRRHQHYPPGDFYEGFPESTHFGRLQTSKRPGM</sequence>
<organism evidence="1 2">
    <name type="scientific">Rachicladosporium monterosium</name>
    <dbReference type="NCBI Taxonomy" id="1507873"/>
    <lineage>
        <taxon>Eukaryota</taxon>
        <taxon>Fungi</taxon>
        <taxon>Dikarya</taxon>
        <taxon>Ascomycota</taxon>
        <taxon>Pezizomycotina</taxon>
        <taxon>Dothideomycetes</taxon>
        <taxon>Dothideomycetidae</taxon>
        <taxon>Cladosporiales</taxon>
        <taxon>Cladosporiaceae</taxon>
        <taxon>Rachicladosporium</taxon>
    </lineage>
</organism>
<gene>
    <name evidence="1" type="ORF">LTR32_006122</name>
</gene>
<proteinExistence type="predicted"/>
<protein>
    <recommendedName>
        <fullName evidence="3">Glucose-methanol-choline oxidoreductase C-terminal domain-containing protein</fullName>
    </recommendedName>
</protein>
<keyword evidence="2" id="KW-1185">Reference proteome</keyword>
<dbReference type="Proteomes" id="UP001308179">
    <property type="component" value="Unassembled WGS sequence"/>
</dbReference>
<evidence type="ECO:0008006" key="3">
    <source>
        <dbReference type="Google" id="ProtNLM"/>
    </source>
</evidence>
<evidence type="ECO:0000313" key="1">
    <source>
        <dbReference type="EMBL" id="KAK5141281.1"/>
    </source>
</evidence>
<name>A0ABR0L187_9PEZI</name>
<reference evidence="1 2" key="1">
    <citation type="submission" date="2023-08" db="EMBL/GenBank/DDBJ databases">
        <title>Black Yeasts Isolated from many extreme environments.</title>
        <authorList>
            <person name="Coleine C."/>
            <person name="Stajich J.E."/>
            <person name="Selbmann L."/>
        </authorList>
    </citation>
    <scope>NUCLEOTIDE SEQUENCE [LARGE SCALE GENOMIC DNA]</scope>
    <source>
        <strain evidence="1 2">CCFEE 5386</strain>
    </source>
</reference>
<evidence type="ECO:0000313" key="2">
    <source>
        <dbReference type="Proteomes" id="UP001308179"/>
    </source>
</evidence>